<dbReference type="Proteomes" id="UP000324222">
    <property type="component" value="Unassembled WGS sequence"/>
</dbReference>
<keyword evidence="3" id="KW-1185">Reference proteome</keyword>
<evidence type="ECO:0000313" key="2">
    <source>
        <dbReference type="EMBL" id="MPC85511.1"/>
    </source>
</evidence>
<protein>
    <submittedName>
        <fullName evidence="2">Uncharacterized protein</fullName>
    </submittedName>
</protein>
<name>A0A5B7IJB3_PORTR</name>
<feature type="region of interest" description="Disordered" evidence="1">
    <location>
        <begin position="1"/>
        <end position="44"/>
    </location>
</feature>
<evidence type="ECO:0000313" key="3">
    <source>
        <dbReference type="Proteomes" id="UP000324222"/>
    </source>
</evidence>
<organism evidence="2 3">
    <name type="scientific">Portunus trituberculatus</name>
    <name type="common">Swimming crab</name>
    <name type="synonym">Neptunus trituberculatus</name>
    <dbReference type="NCBI Taxonomy" id="210409"/>
    <lineage>
        <taxon>Eukaryota</taxon>
        <taxon>Metazoa</taxon>
        <taxon>Ecdysozoa</taxon>
        <taxon>Arthropoda</taxon>
        <taxon>Crustacea</taxon>
        <taxon>Multicrustacea</taxon>
        <taxon>Malacostraca</taxon>
        <taxon>Eumalacostraca</taxon>
        <taxon>Eucarida</taxon>
        <taxon>Decapoda</taxon>
        <taxon>Pleocyemata</taxon>
        <taxon>Brachyura</taxon>
        <taxon>Eubrachyura</taxon>
        <taxon>Portunoidea</taxon>
        <taxon>Portunidae</taxon>
        <taxon>Portuninae</taxon>
        <taxon>Portunus</taxon>
    </lineage>
</organism>
<evidence type="ECO:0000256" key="1">
    <source>
        <dbReference type="SAM" id="MobiDB-lite"/>
    </source>
</evidence>
<dbReference type="AlphaFoldDB" id="A0A5B7IJB3"/>
<comment type="caution">
    <text evidence="2">The sequence shown here is derived from an EMBL/GenBank/DDBJ whole genome shotgun (WGS) entry which is preliminary data.</text>
</comment>
<sequence>MASASSVNEKKHPREPNQSSQQLMKTVLRGELVSRGRSVTRKLR</sequence>
<proteinExistence type="predicted"/>
<gene>
    <name evidence="2" type="ORF">E2C01_080290</name>
</gene>
<reference evidence="2 3" key="1">
    <citation type="submission" date="2019-05" db="EMBL/GenBank/DDBJ databases">
        <title>Another draft genome of Portunus trituberculatus and its Hox gene families provides insights of decapod evolution.</title>
        <authorList>
            <person name="Jeong J.-H."/>
            <person name="Song I."/>
            <person name="Kim S."/>
            <person name="Choi T."/>
            <person name="Kim D."/>
            <person name="Ryu S."/>
            <person name="Kim W."/>
        </authorList>
    </citation>
    <scope>NUCLEOTIDE SEQUENCE [LARGE SCALE GENOMIC DNA]</scope>
    <source>
        <tissue evidence="2">Muscle</tissue>
    </source>
</reference>
<accession>A0A5B7IJB3</accession>
<dbReference type="EMBL" id="VSRR010068671">
    <property type="protein sequence ID" value="MPC85511.1"/>
    <property type="molecule type" value="Genomic_DNA"/>
</dbReference>